<dbReference type="CDD" id="cd17574">
    <property type="entry name" value="REC_OmpR"/>
    <property type="match status" value="1"/>
</dbReference>
<sequence>MNGERKRQRTEGGIDRESPPLNEGAGKCTPSVSKFPSNGGVLTESDLSLLSSDMRPLMHNVNYRETEMGDMSIWPAVVKSCIETAMYTKIPVLVMAGPELRMFYNAAYSQLVGQKHPAAFGDKVSHVWPEIWDHIGPLLKSVYYDGKVIQFENLFLPISKGPGGLTEHFWSFCYSPVVDGTTVVAVQCIAIETTEGVVGSRQLRLSKDISQAATCATVDEAYEKCIATIGGDSLDFPMAILYRSKEDDGSIVYNSYQSKDSGKIPPFNIESIRVDEKISCSDPTESEFRTAFGHAVFDGKFKMITIPSTSSWSIKCSRGFPVTSLYVTPIGRDSVLVLAINPLHHPDNILRQFLSHICSQIESNVTCARDREEQQRKAKELADLDRAKNIFFSNLSHEFRTPLTLLCSPLGELKRILAGNDQVTEALDIMDRNTIRLYKLVNTLLDFAKAEGGRLTPQYEDVDVSSVTNDIIYDFGAVCHTVGLEFSANLAKISSLVAIDVSIYEKIVLNLLSNAYKYTTHGSITVDITEISPEEFQLSVTDTGCGVSAVHLPHLFERFYRVQDASGRSHEGSGIGLSIVDQYSSLLGGTVSVESEEGRGTTFRARQSWQQMEEKLVDDEYSSNDQRPLVLVVDDNNDMRRYLKQILDRDYRIQTATNGAEAKTAAQSNPDIILCDIMMPQVDGFEFVRWLRGQREPLKNTSVIVITARTSETVRIEGLDCGADDALVKPFQAEELRARVRSHIHLSQARRQAVLREIEQSKKDLFLASLSHEMRTPLAPVLLITEELRADESLTKHTRQQIELIQKNVQMEVQLIDDLLDITKITKGKLVFKPITVDVYPIIDHTLDLLKQEIADKETQVPVVKKALNHCASADPTRMQQILWNIIRNAIKFTPKGGKVSVSVTNPTPHTLRFEVTDTGIGMNKEVIDGIFNPFEQGGEGINQQFGGLGLGLSISKSLATMHHGSLTAVSRGLGEGSTFIFELPAVEGNLHTDIIPSKNNPWKIASEKLEIMLVEDNKPTIMVMDRILTRLGYSVKTATDYASAVKLSEEFRFDLLISDIGLPDRDGVDLITTLRKNIKRPFFAIATTGYGREEDVERCTAAGFNMHLTKPVSVEKLKEAINMRRM</sequence>
<organism evidence="6 7">
    <name type="scientific">Planoprotostelium fungivorum</name>
    <dbReference type="NCBI Taxonomy" id="1890364"/>
    <lineage>
        <taxon>Eukaryota</taxon>
        <taxon>Amoebozoa</taxon>
        <taxon>Evosea</taxon>
        <taxon>Variosea</taxon>
        <taxon>Cavosteliida</taxon>
        <taxon>Cavosteliaceae</taxon>
        <taxon>Planoprotostelium</taxon>
    </lineage>
</organism>
<evidence type="ECO:0000313" key="7">
    <source>
        <dbReference type="Proteomes" id="UP000241769"/>
    </source>
</evidence>
<feature type="compositionally biased region" description="Basic and acidic residues" evidence="3">
    <location>
        <begin position="9"/>
        <end position="18"/>
    </location>
</feature>
<keyword evidence="6" id="KW-0418">Kinase</keyword>
<dbReference type="SMART" id="SM00387">
    <property type="entry name" value="HATPase_c"/>
    <property type="match status" value="2"/>
</dbReference>
<keyword evidence="7" id="KW-1185">Reference proteome</keyword>
<dbReference type="SUPFAM" id="SSF52172">
    <property type="entry name" value="CheY-like"/>
    <property type="match status" value="2"/>
</dbReference>
<feature type="modified residue" description="4-aspartylphosphate" evidence="2">
    <location>
        <position position="1060"/>
    </location>
</feature>
<keyword evidence="1 2" id="KW-0597">Phosphoprotein</keyword>
<dbReference type="InterPro" id="IPR036890">
    <property type="entry name" value="HATPase_C_sf"/>
</dbReference>
<gene>
    <name evidence="6" type="ORF">PROFUN_00867</name>
</gene>
<dbReference type="Pfam" id="PF00072">
    <property type="entry name" value="Response_reg"/>
    <property type="match status" value="2"/>
</dbReference>
<feature type="domain" description="Histidine kinase" evidence="4">
    <location>
        <begin position="394"/>
        <end position="611"/>
    </location>
</feature>
<dbReference type="Gene3D" id="3.30.565.10">
    <property type="entry name" value="Histidine kinase-like ATPase, C-terminal domain"/>
    <property type="match status" value="2"/>
</dbReference>
<dbReference type="OrthoDB" id="16389at2759"/>
<dbReference type="PROSITE" id="PS50109">
    <property type="entry name" value="HIS_KIN"/>
    <property type="match status" value="2"/>
</dbReference>
<keyword evidence="6" id="KW-0808">Transferase</keyword>
<dbReference type="CDD" id="cd16922">
    <property type="entry name" value="HATPase_EvgS-ArcB-TorS-like"/>
    <property type="match status" value="1"/>
</dbReference>
<feature type="domain" description="Response regulatory" evidence="5">
    <location>
        <begin position="629"/>
        <end position="744"/>
    </location>
</feature>
<dbReference type="AlphaFoldDB" id="A0A2P6P064"/>
<dbReference type="SMART" id="SM00388">
    <property type="entry name" value="HisKA"/>
    <property type="match status" value="2"/>
</dbReference>
<dbReference type="SUPFAM" id="SSF47384">
    <property type="entry name" value="Homodimeric domain of signal transducing histidine kinase"/>
    <property type="match status" value="2"/>
</dbReference>
<evidence type="ECO:0000259" key="5">
    <source>
        <dbReference type="PROSITE" id="PS50110"/>
    </source>
</evidence>
<dbReference type="GO" id="GO:0000155">
    <property type="term" value="F:phosphorelay sensor kinase activity"/>
    <property type="evidence" value="ECO:0007669"/>
    <property type="project" value="InterPro"/>
</dbReference>
<evidence type="ECO:0000259" key="4">
    <source>
        <dbReference type="PROSITE" id="PS50109"/>
    </source>
</evidence>
<dbReference type="SMART" id="SM00448">
    <property type="entry name" value="REC"/>
    <property type="match status" value="2"/>
</dbReference>
<dbReference type="Gene3D" id="3.40.50.2300">
    <property type="match status" value="2"/>
</dbReference>
<dbReference type="InterPro" id="IPR001789">
    <property type="entry name" value="Sig_transdc_resp-reg_receiver"/>
</dbReference>
<reference evidence="6 7" key="1">
    <citation type="journal article" date="2018" name="Genome Biol. Evol.">
        <title>Multiple Roots of Fruiting Body Formation in Amoebozoa.</title>
        <authorList>
            <person name="Hillmann F."/>
            <person name="Forbes G."/>
            <person name="Novohradska S."/>
            <person name="Ferling I."/>
            <person name="Riege K."/>
            <person name="Groth M."/>
            <person name="Westermann M."/>
            <person name="Marz M."/>
            <person name="Spaller T."/>
            <person name="Winckler T."/>
            <person name="Schaap P."/>
            <person name="Glockner G."/>
        </authorList>
    </citation>
    <scope>NUCLEOTIDE SEQUENCE [LARGE SCALE GENOMIC DNA]</scope>
    <source>
        <strain evidence="6 7">Jena</strain>
    </source>
</reference>
<dbReference type="PANTHER" id="PTHR43547">
    <property type="entry name" value="TWO-COMPONENT HISTIDINE KINASE"/>
    <property type="match status" value="1"/>
</dbReference>
<dbReference type="PROSITE" id="PS50110">
    <property type="entry name" value="RESPONSE_REGULATORY"/>
    <property type="match status" value="2"/>
</dbReference>
<dbReference type="Gene3D" id="1.10.287.130">
    <property type="match status" value="2"/>
</dbReference>
<dbReference type="InterPro" id="IPR011006">
    <property type="entry name" value="CheY-like_superfamily"/>
</dbReference>
<feature type="modified residue" description="4-aspartylphosphate" evidence="2">
    <location>
        <position position="676"/>
    </location>
</feature>
<dbReference type="InParanoid" id="A0A2P6P064"/>
<dbReference type="EMBL" id="MDYQ01000002">
    <property type="protein sequence ID" value="PRP89603.1"/>
    <property type="molecule type" value="Genomic_DNA"/>
</dbReference>
<dbReference type="CDD" id="cd00082">
    <property type="entry name" value="HisKA"/>
    <property type="match status" value="2"/>
</dbReference>
<name>A0A2P6P064_9EUKA</name>
<dbReference type="InterPro" id="IPR036097">
    <property type="entry name" value="HisK_dim/P_sf"/>
</dbReference>
<feature type="domain" description="Histidine kinase" evidence="4">
    <location>
        <begin position="769"/>
        <end position="988"/>
    </location>
</feature>
<dbReference type="InterPro" id="IPR003661">
    <property type="entry name" value="HisK_dim/P_dom"/>
</dbReference>
<dbReference type="Pfam" id="PF02518">
    <property type="entry name" value="HATPase_c"/>
    <property type="match status" value="2"/>
</dbReference>
<dbReference type="Gene3D" id="3.30.450.20">
    <property type="entry name" value="PAS domain"/>
    <property type="match status" value="1"/>
</dbReference>
<feature type="domain" description="Response regulatory" evidence="5">
    <location>
        <begin position="1011"/>
        <end position="1126"/>
    </location>
</feature>
<proteinExistence type="predicted"/>
<dbReference type="PANTHER" id="PTHR43547:SF2">
    <property type="entry name" value="HYBRID SIGNAL TRANSDUCTION HISTIDINE KINASE C"/>
    <property type="match status" value="1"/>
</dbReference>
<dbReference type="InterPro" id="IPR003594">
    <property type="entry name" value="HATPase_dom"/>
</dbReference>
<dbReference type="SUPFAM" id="SSF55874">
    <property type="entry name" value="ATPase domain of HSP90 chaperone/DNA topoisomerase II/histidine kinase"/>
    <property type="match status" value="2"/>
</dbReference>
<dbReference type="InterPro" id="IPR005467">
    <property type="entry name" value="His_kinase_dom"/>
</dbReference>
<protein>
    <submittedName>
        <fullName evidence="6">PAS/PAC sensor hybrid histidine kinase</fullName>
    </submittedName>
</protein>
<dbReference type="Proteomes" id="UP000241769">
    <property type="component" value="Unassembled WGS sequence"/>
</dbReference>
<dbReference type="InterPro" id="IPR004358">
    <property type="entry name" value="Sig_transdc_His_kin-like_C"/>
</dbReference>
<accession>A0A2P6P064</accession>
<dbReference type="Pfam" id="PF00512">
    <property type="entry name" value="HisKA"/>
    <property type="match status" value="2"/>
</dbReference>
<feature type="region of interest" description="Disordered" evidence="3">
    <location>
        <begin position="1"/>
        <end position="30"/>
    </location>
</feature>
<evidence type="ECO:0000313" key="6">
    <source>
        <dbReference type="EMBL" id="PRP89603.1"/>
    </source>
</evidence>
<dbReference type="STRING" id="1890364.A0A2P6P064"/>
<evidence type="ECO:0000256" key="2">
    <source>
        <dbReference type="PROSITE-ProRule" id="PRU00169"/>
    </source>
</evidence>
<evidence type="ECO:0000256" key="3">
    <source>
        <dbReference type="SAM" id="MobiDB-lite"/>
    </source>
</evidence>
<dbReference type="PRINTS" id="PR00344">
    <property type="entry name" value="BCTRLSENSOR"/>
</dbReference>
<comment type="caution">
    <text evidence="6">The sequence shown here is derived from an EMBL/GenBank/DDBJ whole genome shotgun (WGS) entry which is preliminary data.</text>
</comment>
<evidence type="ECO:0000256" key="1">
    <source>
        <dbReference type="ARBA" id="ARBA00022553"/>
    </source>
</evidence>